<feature type="domain" description="EGF-like" evidence="6">
    <location>
        <begin position="262"/>
        <end position="302"/>
    </location>
</feature>
<sequence>SVSGVSEIEVDMYNLTIHVDGATRRFIVNGLEQHVPYYWPSKDKQSVPDIIQFQGQNTLCGVGGNLDNNYKNDVVYRNGTVFQISRNPVKYDEAFNRAEDTWITSNFLKIRPNSPACLTGQQISNLTNCVRIDVLANCGDIGDTPHSQDSQEAATVCDPIKQAMYGKGTFSDCSVLGNDTIQEEILATGERELLALLQRAHLIPIMRHANRLARRLAQTQVHLIFAINRYGCDQYATCTVSGEAMSCVCLPGFTGNGTTCVDIDECLDPTTCNANKGYGNCTNTIGSYHCDCDLFFTQPHCQNYLPRRHCADLRHYWGITVDGVYVINPPYVFAEQSAFTNVTVYCDMTTGWFVANLVKSDSSVLICAYTAMY</sequence>
<dbReference type="InterPro" id="IPR000742">
    <property type="entry name" value="EGF"/>
</dbReference>
<gene>
    <name evidence="7" type="ORF">NECAME_17356</name>
</gene>
<dbReference type="Proteomes" id="UP000053676">
    <property type="component" value="Unassembled WGS sequence"/>
</dbReference>
<keyword evidence="2" id="KW-0732">Signal</keyword>
<dbReference type="InterPro" id="IPR001881">
    <property type="entry name" value="EGF-like_Ca-bd_dom"/>
</dbReference>
<keyword evidence="1 5" id="KW-0245">EGF-like domain</keyword>
<dbReference type="PROSITE" id="PS01186">
    <property type="entry name" value="EGF_2"/>
    <property type="match status" value="1"/>
</dbReference>
<dbReference type="Pfam" id="PF12947">
    <property type="entry name" value="EGF_3"/>
    <property type="match status" value="1"/>
</dbReference>
<evidence type="ECO:0000256" key="1">
    <source>
        <dbReference type="ARBA" id="ARBA00022536"/>
    </source>
</evidence>
<dbReference type="SUPFAM" id="SSF57184">
    <property type="entry name" value="Growth factor receptor domain"/>
    <property type="match status" value="1"/>
</dbReference>
<keyword evidence="8" id="KW-1185">Reference proteome</keyword>
<accession>W2TPY5</accession>
<dbReference type="KEGG" id="nai:NECAME_17356"/>
<evidence type="ECO:0000256" key="3">
    <source>
        <dbReference type="ARBA" id="ARBA00022737"/>
    </source>
</evidence>
<keyword evidence="3" id="KW-0677">Repeat</keyword>
<dbReference type="Pfam" id="PF07645">
    <property type="entry name" value="EGF_CA"/>
    <property type="match status" value="1"/>
</dbReference>
<dbReference type="STRING" id="51031.W2TPY5"/>
<name>W2TPY5_NECAM</name>
<evidence type="ECO:0000256" key="5">
    <source>
        <dbReference type="PROSITE-ProRule" id="PRU00076"/>
    </source>
</evidence>
<dbReference type="PROSITE" id="PS50026">
    <property type="entry name" value="EGF_3"/>
    <property type="match status" value="1"/>
</dbReference>
<proteinExistence type="predicted"/>
<evidence type="ECO:0000313" key="8">
    <source>
        <dbReference type="Proteomes" id="UP000053676"/>
    </source>
</evidence>
<feature type="non-terminal residue" evidence="7">
    <location>
        <position position="1"/>
    </location>
</feature>
<dbReference type="SUPFAM" id="SSF56496">
    <property type="entry name" value="Fibrinogen C-terminal domain-like"/>
    <property type="match status" value="1"/>
</dbReference>
<dbReference type="InterPro" id="IPR049883">
    <property type="entry name" value="NOTCH1_EGF-like"/>
</dbReference>
<feature type="disulfide bond" evidence="5">
    <location>
        <begin position="292"/>
        <end position="301"/>
    </location>
</feature>
<dbReference type="InterPro" id="IPR024731">
    <property type="entry name" value="NELL2-like_EGF"/>
</dbReference>
<keyword evidence="4 5" id="KW-1015">Disulfide bond</keyword>
<comment type="caution">
    <text evidence="5">Lacks conserved residue(s) required for the propagation of feature annotation.</text>
</comment>
<evidence type="ECO:0000259" key="6">
    <source>
        <dbReference type="PROSITE" id="PS50026"/>
    </source>
</evidence>
<dbReference type="CDD" id="cd00054">
    <property type="entry name" value="EGF_CA"/>
    <property type="match status" value="1"/>
</dbReference>
<dbReference type="SMART" id="SM00179">
    <property type="entry name" value="EGF_CA"/>
    <property type="match status" value="1"/>
</dbReference>
<dbReference type="EMBL" id="KI658110">
    <property type="protein sequence ID" value="ETN83734.1"/>
    <property type="molecule type" value="Genomic_DNA"/>
</dbReference>
<dbReference type="Gene3D" id="2.10.25.10">
    <property type="entry name" value="Laminin"/>
    <property type="match status" value="2"/>
</dbReference>
<dbReference type="OrthoDB" id="5850393at2759"/>
<dbReference type="InterPro" id="IPR000152">
    <property type="entry name" value="EGF-type_Asp/Asn_hydroxyl_site"/>
</dbReference>
<evidence type="ECO:0000256" key="2">
    <source>
        <dbReference type="ARBA" id="ARBA00022729"/>
    </source>
</evidence>
<dbReference type="AlphaFoldDB" id="W2TPY5"/>
<evidence type="ECO:0000256" key="4">
    <source>
        <dbReference type="ARBA" id="ARBA00023157"/>
    </source>
</evidence>
<dbReference type="PANTHER" id="PTHR24039">
    <property type="entry name" value="FIBRILLIN-RELATED"/>
    <property type="match status" value="1"/>
</dbReference>
<dbReference type="InterPro" id="IPR036056">
    <property type="entry name" value="Fibrinogen-like_C"/>
</dbReference>
<dbReference type="InterPro" id="IPR009030">
    <property type="entry name" value="Growth_fac_rcpt_cys_sf"/>
</dbReference>
<reference evidence="8" key="1">
    <citation type="journal article" date="2014" name="Nat. Genet.">
        <title>Genome of the human hookworm Necator americanus.</title>
        <authorList>
            <person name="Tang Y.T."/>
            <person name="Gao X."/>
            <person name="Rosa B.A."/>
            <person name="Abubucker S."/>
            <person name="Hallsworth-Pepin K."/>
            <person name="Martin J."/>
            <person name="Tyagi R."/>
            <person name="Heizer E."/>
            <person name="Zhang X."/>
            <person name="Bhonagiri-Palsikar V."/>
            <person name="Minx P."/>
            <person name="Warren W.C."/>
            <person name="Wang Q."/>
            <person name="Zhan B."/>
            <person name="Hotez P.J."/>
            <person name="Sternberg P.W."/>
            <person name="Dougall A."/>
            <person name="Gaze S.T."/>
            <person name="Mulvenna J."/>
            <person name="Sotillo J."/>
            <person name="Ranganathan S."/>
            <person name="Rabelo E.M."/>
            <person name="Wilson R.K."/>
            <person name="Felgner P.L."/>
            <person name="Bethony J."/>
            <person name="Hawdon J.M."/>
            <person name="Gasser R.B."/>
            <person name="Loukas A."/>
            <person name="Mitreva M."/>
        </authorList>
    </citation>
    <scope>NUCLEOTIDE SEQUENCE [LARGE SCALE GENOMIC DNA]</scope>
</reference>
<organism evidence="7 8">
    <name type="scientific">Necator americanus</name>
    <name type="common">Human hookworm</name>
    <dbReference type="NCBI Taxonomy" id="51031"/>
    <lineage>
        <taxon>Eukaryota</taxon>
        <taxon>Metazoa</taxon>
        <taxon>Ecdysozoa</taxon>
        <taxon>Nematoda</taxon>
        <taxon>Chromadorea</taxon>
        <taxon>Rhabditida</taxon>
        <taxon>Rhabditina</taxon>
        <taxon>Rhabditomorpha</taxon>
        <taxon>Strongyloidea</taxon>
        <taxon>Ancylostomatidae</taxon>
        <taxon>Bunostominae</taxon>
        <taxon>Necator</taxon>
    </lineage>
</organism>
<dbReference type="PROSITE" id="PS00010">
    <property type="entry name" value="ASX_HYDROXYL"/>
    <property type="match status" value="1"/>
</dbReference>
<evidence type="ECO:0000313" key="7">
    <source>
        <dbReference type="EMBL" id="ETN83734.1"/>
    </source>
</evidence>
<dbReference type="GO" id="GO:0005509">
    <property type="term" value="F:calcium ion binding"/>
    <property type="evidence" value="ECO:0007669"/>
    <property type="project" value="InterPro"/>
</dbReference>
<protein>
    <submittedName>
        <fullName evidence="7">EGF-like domain protein</fullName>
    </submittedName>
</protein>